<sequence length="144" mass="16256">MKAIFAGGEDKAYRRFCALRWPETHGRPVCPRCGCLEFYDLKVRRRFKCAACHHQFSATSGTMFASHKLSFVDLLGAICLFVNASKWLSAIQLSRDLDVQYKTGFVHAAAGKLRCAALLNSYNGDKFSVPGLNLERQLSWQHRP</sequence>
<dbReference type="EMBL" id="JAESVA010000008">
    <property type="protein sequence ID" value="MCB8882613.1"/>
    <property type="molecule type" value="Genomic_DNA"/>
</dbReference>
<dbReference type="Proteomes" id="UP000721844">
    <property type="component" value="Unassembled WGS sequence"/>
</dbReference>
<evidence type="ECO:0000313" key="3">
    <source>
        <dbReference type="Proteomes" id="UP000721844"/>
    </source>
</evidence>
<keyword evidence="3" id="KW-1185">Reference proteome</keyword>
<gene>
    <name evidence="2" type="ORF">ACELLULO517_20370</name>
</gene>
<comment type="caution">
    <text evidence="2">The sequence shown here is derived from an EMBL/GenBank/DDBJ whole genome shotgun (WGS) entry which is preliminary data.</text>
</comment>
<proteinExistence type="predicted"/>
<dbReference type="AlphaFoldDB" id="A0A963Z4I8"/>
<dbReference type="Pfam" id="PF12760">
    <property type="entry name" value="Zn_ribbon_IS1595"/>
    <property type="match status" value="1"/>
</dbReference>
<organism evidence="2 3">
    <name type="scientific">Acidisoma cellulosilyticum</name>
    <dbReference type="NCBI Taxonomy" id="2802395"/>
    <lineage>
        <taxon>Bacteria</taxon>
        <taxon>Pseudomonadati</taxon>
        <taxon>Pseudomonadota</taxon>
        <taxon>Alphaproteobacteria</taxon>
        <taxon>Acetobacterales</taxon>
        <taxon>Acidocellaceae</taxon>
        <taxon>Acidisoma</taxon>
    </lineage>
</organism>
<evidence type="ECO:0000259" key="1">
    <source>
        <dbReference type="Pfam" id="PF12760"/>
    </source>
</evidence>
<reference evidence="2 3" key="1">
    <citation type="journal article" date="2021" name="Microorganisms">
        <title>Acidisoma silvae sp. nov. and Acidisomacellulosilytica sp. nov., Two Acidophilic Bacteria Isolated from Decaying Wood, Hydrolyzing Cellulose and Producing Poly-3-hydroxybutyrate.</title>
        <authorList>
            <person name="Mieszkin S."/>
            <person name="Pouder E."/>
            <person name="Uroz S."/>
            <person name="Simon-Colin C."/>
            <person name="Alain K."/>
        </authorList>
    </citation>
    <scope>NUCLEOTIDE SEQUENCE [LARGE SCALE GENOMIC DNA]</scope>
    <source>
        <strain evidence="2 3">HW T5.17</strain>
    </source>
</reference>
<evidence type="ECO:0000313" key="2">
    <source>
        <dbReference type="EMBL" id="MCB8882613.1"/>
    </source>
</evidence>
<dbReference type="InterPro" id="IPR024442">
    <property type="entry name" value="Transposase_Zn_ribbon"/>
</dbReference>
<feature type="domain" description="Transposase zinc-ribbon" evidence="1">
    <location>
        <begin position="9"/>
        <end position="55"/>
    </location>
</feature>
<accession>A0A963Z4I8</accession>
<name>A0A963Z4I8_9PROT</name>
<protein>
    <submittedName>
        <fullName evidence="2">Transposase</fullName>
    </submittedName>
</protein>